<evidence type="ECO:0008006" key="4">
    <source>
        <dbReference type="Google" id="ProtNLM"/>
    </source>
</evidence>
<sequence length="200" mass="22493">MSYKDDPPSYDEAAGPIRTSLHTGTSTAAPGNYQPPRHRPRTPPTLAQTLPDLYNPNPDLLFRYPTKYFCQKCKNYGYRSDKGNKPCKDCWKKFHRPITSSSSGGHYNPPAQKPAPAPRPPQHIYAPTYVPAPPVIQYVPQVHYQPVFYPPPPRPRVVRPGDPSIGGRLCWRCNGSGRVMGMFLFDDEICYTCNGVGRVF</sequence>
<dbReference type="AlphaFoldDB" id="A0A1E3QSN1"/>
<feature type="compositionally biased region" description="Polar residues" evidence="1">
    <location>
        <begin position="20"/>
        <end position="29"/>
    </location>
</feature>
<organism evidence="2 3">
    <name type="scientific">Babjeviella inositovora NRRL Y-12698</name>
    <dbReference type="NCBI Taxonomy" id="984486"/>
    <lineage>
        <taxon>Eukaryota</taxon>
        <taxon>Fungi</taxon>
        <taxon>Dikarya</taxon>
        <taxon>Ascomycota</taxon>
        <taxon>Saccharomycotina</taxon>
        <taxon>Pichiomycetes</taxon>
        <taxon>Serinales incertae sedis</taxon>
        <taxon>Babjeviella</taxon>
    </lineage>
</organism>
<accession>A0A1E3QSN1</accession>
<gene>
    <name evidence="2" type="ORF">BABINDRAFT_166132</name>
</gene>
<reference evidence="3" key="1">
    <citation type="submission" date="2016-05" db="EMBL/GenBank/DDBJ databases">
        <title>Comparative genomics of biotechnologically important yeasts.</title>
        <authorList>
            <consortium name="DOE Joint Genome Institute"/>
            <person name="Riley R."/>
            <person name="Haridas S."/>
            <person name="Wolfe K.H."/>
            <person name="Lopes M.R."/>
            <person name="Hittinger C.T."/>
            <person name="Goker M."/>
            <person name="Salamov A."/>
            <person name="Wisecaver J."/>
            <person name="Long T.M."/>
            <person name="Aerts A.L."/>
            <person name="Barry K."/>
            <person name="Choi C."/>
            <person name="Clum A."/>
            <person name="Coughlan A.Y."/>
            <person name="Deshpande S."/>
            <person name="Douglass A.P."/>
            <person name="Hanson S.J."/>
            <person name="Klenk H.-P."/>
            <person name="Labutti K."/>
            <person name="Lapidus A."/>
            <person name="Lindquist E."/>
            <person name="Lipzen A."/>
            <person name="Meier-Kolthoff J.P."/>
            <person name="Ohm R.A."/>
            <person name="Otillar R.P."/>
            <person name="Pangilinan J."/>
            <person name="Peng Y."/>
            <person name="Rokas A."/>
            <person name="Rosa C.A."/>
            <person name="Scheuner C."/>
            <person name="Sibirny A.A."/>
            <person name="Slot J.C."/>
            <person name="Stielow J.B."/>
            <person name="Sun H."/>
            <person name="Kurtzman C.P."/>
            <person name="Blackwell M."/>
            <person name="Grigoriev I.V."/>
            <person name="Jeffries T.W."/>
        </authorList>
    </citation>
    <scope>NUCLEOTIDE SEQUENCE [LARGE SCALE GENOMIC DNA]</scope>
    <source>
        <strain evidence="3">NRRL Y-12698</strain>
    </source>
</reference>
<evidence type="ECO:0000256" key="1">
    <source>
        <dbReference type="SAM" id="MobiDB-lite"/>
    </source>
</evidence>
<dbReference type="OrthoDB" id="2405700at2759"/>
<dbReference type="Proteomes" id="UP000094336">
    <property type="component" value="Unassembled WGS sequence"/>
</dbReference>
<feature type="region of interest" description="Disordered" evidence="1">
    <location>
        <begin position="1"/>
        <end position="49"/>
    </location>
</feature>
<dbReference type="STRING" id="984486.A0A1E3QSN1"/>
<dbReference type="PANTHER" id="PTHR28031">
    <property type="entry name" value="PROLINE-RICH PROTEIN HUA1"/>
    <property type="match status" value="1"/>
</dbReference>
<keyword evidence="3" id="KW-1185">Reference proteome</keyword>
<dbReference type="EMBL" id="KV454429">
    <property type="protein sequence ID" value="ODQ80514.1"/>
    <property type="molecule type" value="Genomic_DNA"/>
</dbReference>
<dbReference type="GeneID" id="30148251"/>
<feature type="region of interest" description="Disordered" evidence="1">
    <location>
        <begin position="100"/>
        <end position="124"/>
    </location>
</feature>
<feature type="compositionally biased region" description="Pro residues" evidence="1">
    <location>
        <begin position="111"/>
        <end position="121"/>
    </location>
</feature>
<proteinExistence type="predicted"/>
<protein>
    <recommendedName>
        <fullName evidence="4">Proline-rich protein HUA1</fullName>
    </recommendedName>
</protein>
<dbReference type="PANTHER" id="PTHR28031:SF1">
    <property type="entry name" value="PROLINE-RICH PROTEIN HUA1"/>
    <property type="match status" value="1"/>
</dbReference>
<name>A0A1E3QSN1_9ASCO</name>
<dbReference type="InterPro" id="IPR038910">
    <property type="entry name" value="Hua1-like"/>
</dbReference>
<dbReference type="RefSeq" id="XP_018985842.1">
    <property type="nucleotide sequence ID" value="XM_019130398.1"/>
</dbReference>
<evidence type="ECO:0000313" key="2">
    <source>
        <dbReference type="EMBL" id="ODQ80514.1"/>
    </source>
</evidence>
<dbReference type="GO" id="GO:0005737">
    <property type="term" value="C:cytoplasm"/>
    <property type="evidence" value="ECO:0007669"/>
    <property type="project" value="TreeGrafter"/>
</dbReference>
<evidence type="ECO:0000313" key="3">
    <source>
        <dbReference type="Proteomes" id="UP000094336"/>
    </source>
</evidence>